<name>A0A7J9NWW8_METMI</name>
<sequence>MNRFSSIVAVREDALQLFQIAKNAKHTGVVQKHDRFGKYNRFLPGTHDTMKRFVIDDLIKRRLHNSIYAKASVNNDLADDEMGVPKTLSETIPVKVLNVEDATEVVFKTGEFDSGKFKHKKIQDYVEGRHFYPGNVVRVNDALFIVSSDGTFEEEIVPVVLLRRGVKDGDEVIIIRHPVKALNTILHKKVKIVDTGDVKQYVLQFTNVTIKYIEGDFDGDAVNALFFDSLHADVDIDKPAEKAGKPTIRLDKKLPPVAESTMNRLDVSAMLNIEEPVPFILAISKSIMGHQLDIDDVKKYISDCRISVLLNQIILYPIARKAIELQDGARLRYLAQKYDMKMNIPDGMDAVVDYDYANEERMSENMEMFIRCYFKGYGPKLSGYVQKLLLDVSGNFSIEDNKLLYRGDTVYTDRELRGKHLIEVIELINALQQDVIGLKHIDAPLSNLDRAYALQRLFQSKTKVKAIGADGCIRIFESFGLNKCAAKMATICLYAITGAELPGTPIVNCHGTKENLTWSWGVADRFIKGDIRETPITYGVTNFIKHNQI</sequence>
<evidence type="ECO:0000313" key="3">
    <source>
        <dbReference type="Proteomes" id="UP000564425"/>
    </source>
</evidence>
<gene>
    <name evidence="2" type="ORF">HNP86_001950</name>
</gene>
<dbReference type="GO" id="GO:0006351">
    <property type="term" value="P:DNA-templated transcription"/>
    <property type="evidence" value="ECO:0007669"/>
    <property type="project" value="InterPro"/>
</dbReference>
<dbReference type="RefSeq" id="WP_181501611.1">
    <property type="nucleotide sequence ID" value="NZ_JACDUH010000003.1"/>
</dbReference>
<protein>
    <recommendedName>
        <fullName evidence="1">RNA polymerase alpha subunit domain-containing protein</fullName>
    </recommendedName>
</protein>
<evidence type="ECO:0000313" key="2">
    <source>
        <dbReference type="EMBL" id="MBA2851791.1"/>
    </source>
</evidence>
<proteinExistence type="predicted"/>
<dbReference type="EMBL" id="JACDUH010000003">
    <property type="protein sequence ID" value="MBA2851791.1"/>
    <property type="molecule type" value="Genomic_DNA"/>
</dbReference>
<dbReference type="InterPro" id="IPR000722">
    <property type="entry name" value="RNA_pol_asu"/>
</dbReference>
<dbReference type="Pfam" id="PF00623">
    <property type="entry name" value="RNA_pol_Rpb1_2"/>
    <property type="match status" value="1"/>
</dbReference>
<reference evidence="2 3" key="1">
    <citation type="submission" date="2020-07" db="EMBL/GenBank/DDBJ databases">
        <title>Genomic Encyclopedia of Type Strains, Phase IV (KMG-V): Genome sequencing to study the core and pangenomes of soil and plant-associated prokaryotes.</title>
        <authorList>
            <person name="Whitman W."/>
        </authorList>
    </citation>
    <scope>NUCLEOTIDE SEQUENCE [LARGE SCALE GENOMIC DNA]</scope>
    <source>
        <strain evidence="2 3">A1</strain>
    </source>
</reference>
<evidence type="ECO:0000259" key="1">
    <source>
        <dbReference type="Pfam" id="PF00623"/>
    </source>
</evidence>
<comment type="caution">
    <text evidence="2">The sequence shown here is derived from an EMBL/GenBank/DDBJ whole genome shotgun (WGS) entry which is preliminary data.</text>
</comment>
<dbReference type="Proteomes" id="UP000564425">
    <property type="component" value="Unassembled WGS sequence"/>
</dbReference>
<accession>A0A7J9NWW8</accession>
<dbReference type="AlphaFoldDB" id="A0A7J9NWW8"/>
<dbReference type="GO" id="GO:0003899">
    <property type="term" value="F:DNA-directed RNA polymerase activity"/>
    <property type="evidence" value="ECO:0007669"/>
    <property type="project" value="InterPro"/>
</dbReference>
<feature type="domain" description="RNA polymerase alpha subunit" evidence="1">
    <location>
        <begin position="118"/>
        <end position="236"/>
    </location>
</feature>
<dbReference type="GO" id="GO:0003677">
    <property type="term" value="F:DNA binding"/>
    <property type="evidence" value="ECO:0007669"/>
    <property type="project" value="InterPro"/>
</dbReference>
<organism evidence="2 3">
    <name type="scientific">Methanococcus maripaludis</name>
    <name type="common">Methanococcus deltae</name>
    <dbReference type="NCBI Taxonomy" id="39152"/>
    <lineage>
        <taxon>Archaea</taxon>
        <taxon>Methanobacteriati</taxon>
        <taxon>Methanobacteriota</taxon>
        <taxon>Methanomada group</taxon>
        <taxon>Methanococci</taxon>
        <taxon>Methanococcales</taxon>
        <taxon>Methanococcaceae</taxon>
        <taxon>Methanococcus</taxon>
    </lineage>
</organism>
<dbReference type="Gene3D" id="2.40.40.20">
    <property type="match status" value="1"/>
</dbReference>